<proteinExistence type="predicted"/>
<name>A0ACC3SJI2_9PEZI</name>
<dbReference type="EC" id="2.5.1.58" evidence="1"/>
<evidence type="ECO:0000313" key="2">
    <source>
        <dbReference type="Proteomes" id="UP001320706"/>
    </source>
</evidence>
<dbReference type="EMBL" id="JAMKPW020000010">
    <property type="protein sequence ID" value="KAK8214791.1"/>
    <property type="molecule type" value="Genomic_DNA"/>
</dbReference>
<accession>A0ACC3SJI2</accession>
<keyword evidence="1" id="KW-0808">Transferase</keyword>
<protein>
    <submittedName>
        <fullName evidence="1">CAAX farnesyltransferase (FTase) subunit beta</fullName>
        <ecNumber evidence="1">2.5.1.58</ecNumber>
    </submittedName>
</protein>
<comment type="caution">
    <text evidence="1">The sequence shown here is derived from an EMBL/GenBank/DDBJ whole genome shotgun (WGS) entry which is preliminary data.</text>
</comment>
<organism evidence="1 2">
    <name type="scientific">Zalaria obscura</name>
    <dbReference type="NCBI Taxonomy" id="2024903"/>
    <lineage>
        <taxon>Eukaryota</taxon>
        <taxon>Fungi</taxon>
        <taxon>Dikarya</taxon>
        <taxon>Ascomycota</taxon>
        <taxon>Pezizomycotina</taxon>
        <taxon>Dothideomycetes</taxon>
        <taxon>Dothideomycetidae</taxon>
        <taxon>Dothideales</taxon>
        <taxon>Zalariaceae</taxon>
        <taxon>Zalaria</taxon>
    </lineage>
</organism>
<evidence type="ECO:0000313" key="1">
    <source>
        <dbReference type="EMBL" id="KAK8214791.1"/>
    </source>
</evidence>
<keyword evidence="2" id="KW-1185">Reference proteome</keyword>
<reference evidence="1" key="1">
    <citation type="submission" date="2024-02" db="EMBL/GenBank/DDBJ databases">
        <title>Metagenome Assembled Genome of Zalaria obscura JY119.</title>
        <authorList>
            <person name="Vighnesh L."/>
            <person name="Jagadeeshwari U."/>
            <person name="Venkata Ramana C."/>
            <person name="Sasikala C."/>
        </authorList>
    </citation>
    <scope>NUCLEOTIDE SEQUENCE</scope>
    <source>
        <strain evidence="1">JY119</strain>
    </source>
</reference>
<sequence length="502" mass="55166">MPSTDDIAQPQVVEDPGAPIDGHTRIEELSTATEEEESEPSSDSEDDDGMNVHGWMGAKVPGKVPGKVPALYTTRPILKDELVTPTSIAQDKVVEEVLPFMSGKDPEILELNSHGLPALLRRKHIKFCQYGLGKFPSQFQAMDASRPWLLYWNLAAMSFLGEDLGRWRERVIQTFTPMQNPDGGFGGGHGQLSHCAASYAATLSLALVGGLDIVDRRTMWQWLGSVKQKDGGFAMAIGGEEDVRGAYCAMTIHSLLNLPMELPPNSPARVNGDETFLTNLGEWISSCQTYEGGIGSAPDNEAHGAYAFCSLACLCLMDAPHKSINKWLNVPKLLAWLSSRQQAPEGGFQGRTNKLVDACYSHWVGGCWALLEAAIAGPGKHEEFSLCDREGLVRYTLCCSQQKKGGLRDKPSCRADGYHTCYSLAGLSAAQNHYYYEEKEEAVMSNGLTAAFKWRCTRVTPEQRAKLAFDEGDTVGLVHPVFVIPPEFVERTRKQFQDKVGF</sequence>
<gene>
    <name evidence="1" type="primary">RAM1</name>
    <name evidence="1" type="ORF">M8818_002374</name>
</gene>
<dbReference type="Proteomes" id="UP001320706">
    <property type="component" value="Unassembled WGS sequence"/>
</dbReference>